<dbReference type="OrthoDB" id="1442397at2"/>
<proteinExistence type="predicted"/>
<accession>A0A1M5FI76</accession>
<organism evidence="1 2">
    <name type="scientific">Salegentibacter echinorum</name>
    <dbReference type="NCBI Taxonomy" id="1073325"/>
    <lineage>
        <taxon>Bacteria</taxon>
        <taxon>Pseudomonadati</taxon>
        <taxon>Bacteroidota</taxon>
        <taxon>Flavobacteriia</taxon>
        <taxon>Flavobacteriales</taxon>
        <taxon>Flavobacteriaceae</taxon>
        <taxon>Salegentibacter</taxon>
    </lineage>
</organism>
<name>A0A1M5FI76_SALEC</name>
<protein>
    <submittedName>
        <fullName evidence="1">Uncharacterized protein</fullName>
    </submittedName>
</protein>
<evidence type="ECO:0000313" key="1">
    <source>
        <dbReference type="EMBL" id="SHF91188.1"/>
    </source>
</evidence>
<sequence>MLQRLFIIKNNTHYLNVKNYIKTKEKAHNHIFLTVGKFEGYLDFINTIKEDKELELLGIIYTHKSSRIVDYWNLITNIIYIKKQAVKQKHFDEIIFSNYKYFLQHSIINHYSTDKIILLSDGAGIIVMANYRKKHKSLPFKSIPFGNNTFFREQILKIKPIKHLHFYTQINLDIAEEDSQEIFKFEGSKHDKVNTKKVYFVGSPLVELGFISLNKKISYLKELMAYYENYEFFYFPHRRESGENLEKYNFMQVIAQSNIPFEERMKQESELPGTIISFVSSIAINLAPIYSKIKFQYFPLSNSDLSSNKEFQKKYKVMLAGYKNLETPNFSEFPRKD</sequence>
<gene>
    <name evidence="1" type="ORF">SAMN05444483_103203</name>
</gene>
<dbReference type="EMBL" id="FQVT01000003">
    <property type="protein sequence ID" value="SHF91188.1"/>
    <property type="molecule type" value="Genomic_DNA"/>
</dbReference>
<dbReference type="RefSeq" id="WP_072878134.1">
    <property type="nucleotide sequence ID" value="NZ_FQVT01000003.1"/>
</dbReference>
<keyword evidence="2" id="KW-1185">Reference proteome</keyword>
<dbReference type="STRING" id="1073325.SAMN05444483_103203"/>
<dbReference type="Proteomes" id="UP000183945">
    <property type="component" value="Unassembled WGS sequence"/>
</dbReference>
<evidence type="ECO:0000313" key="2">
    <source>
        <dbReference type="Proteomes" id="UP000183945"/>
    </source>
</evidence>
<reference evidence="2" key="1">
    <citation type="submission" date="2016-11" db="EMBL/GenBank/DDBJ databases">
        <authorList>
            <person name="Varghese N."/>
            <person name="Submissions S."/>
        </authorList>
    </citation>
    <scope>NUCLEOTIDE SEQUENCE [LARGE SCALE GENOMIC DNA]</scope>
    <source>
        <strain evidence="2">DSM 24579</strain>
    </source>
</reference>
<dbReference type="AlphaFoldDB" id="A0A1M5FI76"/>